<protein>
    <submittedName>
        <fullName evidence="1">Uncharacterized protein</fullName>
    </submittedName>
</protein>
<reference evidence="1 2" key="1">
    <citation type="submission" date="2016-10" db="EMBL/GenBank/DDBJ databases">
        <authorList>
            <person name="de Groot N.N."/>
        </authorList>
    </citation>
    <scope>NUCLEOTIDE SEQUENCE [LARGE SCALE GENOMIC DNA]</scope>
    <source>
        <strain evidence="1 2">AA1</strain>
    </source>
</reference>
<keyword evidence="2" id="KW-1185">Reference proteome</keyword>
<accession>A0A1G5F8L9</accession>
<evidence type="ECO:0000313" key="2">
    <source>
        <dbReference type="Proteomes" id="UP000198870"/>
    </source>
</evidence>
<organism evidence="1 2">
    <name type="scientific">Desulfoluna spongiiphila</name>
    <dbReference type="NCBI Taxonomy" id="419481"/>
    <lineage>
        <taxon>Bacteria</taxon>
        <taxon>Pseudomonadati</taxon>
        <taxon>Thermodesulfobacteriota</taxon>
        <taxon>Desulfobacteria</taxon>
        <taxon>Desulfobacterales</taxon>
        <taxon>Desulfolunaceae</taxon>
        <taxon>Desulfoluna</taxon>
    </lineage>
</organism>
<evidence type="ECO:0000313" key="1">
    <source>
        <dbReference type="EMBL" id="SCY35547.1"/>
    </source>
</evidence>
<dbReference type="Proteomes" id="UP000198870">
    <property type="component" value="Unassembled WGS sequence"/>
</dbReference>
<sequence length="30" mass="3531">MCYTVSNVKGTRYERKEVTLKRVKGSRLDI</sequence>
<proteinExistence type="predicted"/>
<dbReference type="STRING" id="419481.SAMN05216233_107217"/>
<dbReference type="AlphaFoldDB" id="A0A1G5F8L9"/>
<dbReference type="EMBL" id="FMUX01000007">
    <property type="protein sequence ID" value="SCY35547.1"/>
    <property type="molecule type" value="Genomic_DNA"/>
</dbReference>
<gene>
    <name evidence="1" type="ORF">SAMN05216233_107217</name>
</gene>
<name>A0A1G5F8L9_9BACT</name>